<dbReference type="Gene3D" id="3.60.20.10">
    <property type="entry name" value="Glutamine Phosphoribosylpyrophosphate, subunit 1, domain 1"/>
    <property type="match status" value="1"/>
</dbReference>
<name>A0ABT4A2Y4_9BACT</name>
<dbReference type="Gene3D" id="2.30.120.10">
    <property type="match status" value="1"/>
</dbReference>
<evidence type="ECO:0000256" key="3">
    <source>
        <dbReference type="ARBA" id="ARBA00022801"/>
    </source>
</evidence>
<feature type="region of interest" description="Disordered" evidence="5">
    <location>
        <begin position="21"/>
        <end position="44"/>
    </location>
</feature>
<gene>
    <name evidence="7" type="ORF">OV287_16150</name>
</gene>
<protein>
    <submittedName>
        <fullName evidence="7">Penicillin acylase family protein</fullName>
    </submittedName>
</protein>
<comment type="caution">
    <text evidence="7">The sequence shown here is derived from an EMBL/GenBank/DDBJ whole genome shotgun (WGS) entry which is preliminary data.</text>
</comment>
<dbReference type="PROSITE" id="PS51257">
    <property type="entry name" value="PROKAR_LIPOPROTEIN"/>
    <property type="match status" value="1"/>
</dbReference>
<dbReference type="InterPro" id="IPR002692">
    <property type="entry name" value="S45"/>
</dbReference>
<reference evidence="7 8" key="1">
    <citation type="submission" date="2022-11" db="EMBL/GenBank/DDBJ databases">
        <title>Minimal conservation of predation-associated metabolite biosynthetic gene clusters underscores biosynthetic potential of Myxococcota including descriptions for ten novel species: Archangium lansinium sp. nov., Myxococcus landrumus sp. nov., Nannocystis bai.</title>
        <authorList>
            <person name="Ahearne A."/>
            <person name="Stevens C."/>
            <person name="Phillips K."/>
        </authorList>
    </citation>
    <scope>NUCLEOTIDE SEQUENCE [LARGE SCALE GENOMIC DNA]</scope>
    <source>
        <strain evidence="7 8">MIWBW</strain>
    </source>
</reference>
<feature type="signal peptide" evidence="6">
    <location>
        <begin position="1"/>
        <end position="23"/>
    </location>
</feature>
<sequence>MRRSPRLAALGVMVLVGMGGAGGCSSGDSPPPPPPVDNPPVPSGEKLAGLEGPVQVVVDDRAMPHIYASTLHDAALVQGYLMARDRFPQMEFLKRNVTGRLAEFLGSQSSAPVENDVSARVIGFKRVADHIYASLPAGSQEKAALDGFAAGVNVYIGELRTGKARLGTGAELLGPLVSNPAAFTDWTPQDSLALGRYLSYSLSYSAEEEVALTKARAAAAAFPSGNSRAGLFRDFWSFAPARDVFTREGQSSGGAPPKRSVSQTRLPDVELLSQAQGFLDGARRLREVFGDDSRGSNNWVVSGAKTASGAPLLANDPHLSLPSPPLLWYSHLNTKRAGGNLDAEGISLVGVPGIILGFNERIAWGSTTANHDVTDVYEENITAAGQSGAPDTVLFKGQQVPIEIITETIKVAGKPDVVLELENVPHHGVIIPTIQNGAVVPRTASKAFSVRWTGNDVSSEIGTFLGLNVATNLAEAKEALAKFEVGAQSFVVTTREGEIYWSTQSRLPVRDPRALTYDPVTQTGLSPAMVLPGDGSCEWIGEVESSALPQDLNPSKGFIATANNDLVGTTRDGNPFNDAHYLGWDYDIGHRIARITERLQALVDKGGVKPEDMMALQGDHRSPLGALLAPKFVAAARRVQEERRQPGTYPELSGLVQRTSAADLDLLAQVAGRLEAWSFETPPGVDIGDGAPSAQEVSDSIATSIFNASMPRLVKLAFDDELGAMGQSPGTKDLGRLVQFAILEPSRLATYSASKGDTVLWDNLSTPEVETRDERIAASMLQGAFYLRDRLGADMAQWQWGKLHTLTLASLVPATAGESPVTLPTPGNAKFPAGYPRPGDNFGVDAANSGLTNPEKFSYENGPVQRLVVEMTPSGPKAWNALPGGQAFDPASPHHADEVEHWRRNKAPPLYFTEAEVNAHKASSASYVP</sequence>
<feature type="compositionally biased region" description="Pro residues" evidence="5">
    <location>
        <begin position="29"/>
        <end position="42"/>
    </location>
</feature>
<dbReference type="CDD" id="cd03747">
    <property type="entry name" value="Ntn_PGA_like"/>
    <property type="match status" value="1"/>
</dbReference>
<dbReference type="SUPFAM" id="SSF56235">
    <property type="entry name" value="N-terminal nucleophile aminohydrolases (Ntn hydrolases)"/>
    <property type="match status" value="1"/>
</dbReference>
<dbReference type="InterPro" id="IPR014395">
    <property type="entry name" value="Pen/GL7ACA/AHL_acylase"/>
</dbReference>
<evidence type="ECO:0000256" key="5">
    <source>
        <dbReference type="SAM" id="MobiDB-lite"/>
    </source>
</evidence>
<accession>A0ABT4A2Y4</accession>
<feature type="chain" id="PRO_5045489072" evidence="6">
    <location>
        <begin position="24"/>
        <end position="929"/>
    </location>
</feature>
<evidence type="ECO:0000313" key="7">
    <source>
        <dbReference type="EMBL" id="MCY1076008.1"/>
    </source>
</evidence>
<dbReference type="InterPro" id="IPR029055">
    <property type="entry name" value="Ntn_hydrolases_N"/>
</dbReference>
<evidence type="ECO:0000256" key="2">
    <source>
        <dbReference type="ARBA" id="ARBA00022729"/>
    </source>
</evidence>
<keyword evidence="3" id="KW-0378">Hydrolase</keyword>
<dbReference type="InterPro" id="IPR043146">
    <property type="entry name" value="Penicillin_amidase_N_B-knob"/>
</dbReference>
<evidence type="ECO:0000256" key="4">
    <source>
        <dbReference type="ARBA" id="ARBA00023145"/>
    </source>
</evidence>
<dbReference type="Gene3D" id="1.10.1400.10">
    <property type="match status" value="1"/>
</dbReference>
<dbReference type="Gene3D" id="1.10.439.10">
    <property type="entry name" value="Penicillin Amidohydrolase, domain 1"/>
    <property type="match status" value="1"/>
</dbReference>
<evidence type="ECO:0000313" key="8">
    <source>
        <dbReference type="Proteomes" id="UP001207654"/>
    </source>
</evidence>
<proteinExistence type="inferred from homology"/>
<dbReference type="EMBL" id="JAPNKA010000001">
    <property type="protein sequence ID" value="MCY1076008.1"/>
    <property type="molecule type" value="Genomic_DNA"/>
</dbReference>
<organism evidence="7 8">
    <name type="scientific">Archangium lansingense</name>
    <dbReference type="NCBI Taxonomy" id="2995310"/>
    <lineage>
        <taxon>Bacteria</taxon>
        <taxon>Pseudomonadati</taxon>
        <taxon>Myxococcota</taxon>
        <taxon>Myxococcia</taxon>
        <taxon>Myxococcales</taxon>
        <taxon>Cystobacterineae</taxon>
        <taxon>Archangiaceae</taxon>
        <taxon>Archangium</taxon>
    </lineage>
</organism>
<dbReference type="RefSeq" id="WP_267534918.1">
    <property type="nucleotide sequence ID" value="NZ_JAPNKA010000001.1"/>
</dbReference>
<keyword evidence="2 6" id="KW-0732">Signal</keyword>
<dbReference type="InterPro" id="IPR023343">
    <property type="entry name" value="Penicillin_amidase_dom1"/>
</dbReference>
<evidence type="ECO:0000256" key="6">
    <source>
        <dbReference type="SAM" id="SignalP"/>
    </source>
</evidence>
<keyword evidence="8" id="KW-1185">Reference proteome</keyword>
<dbReference type="PANTHER" id="PTHR34218">
    <property type="entry name" value="PEPTIDASE S45 PENICILLIN AMIDASE"/>
    <property type="match status" value="1"/>
</dbReference>
<dbReference type="Proteomes" id="UP001207654">
    <property type="component" value="Unassembled WGS sequence"/>
</dbReference>
<keyword evidence="4" id="KW-0865">Zymogen</keyword>
<dbReference type="PANTHER" id="PTHR34218:SF3">
    <property type="entry name" value="ACYL-HOMOSERINE LACTONE ACYLASE PVDQ"/>
    <property type="match status" value="1"/>
</dbReference>
<dbReference type="PIRSF" id="PIRSF001227">
    <property type="entry name" value="Pen_acylase"/>
    <property type="match status" value="1"/>
</dbReference>
<dbReference type="Pfam" id="PF01804">
    <property type="entry name" value="Penicil_amidase"/>
    <property type="match status" value="1"/>
</dbReference>
<dbReference type="InterPro" id="IPR043147">
    <property type="entry name" value="Penicillin_amidase_A-knob"/>
</dbReference>
<comment type="similarity">
    <text evidence="1">Belongs to the peptidase S45 family.</text>
</comment>
<evidence type="ECO:0000256" key="1">
    <source>
        <dbReference type="ARBA" id="ARBA00006586"/>
    </source>
</evidence>